<dbReference type="SUPFAM" id="SSF55729">
    <property type="entry name" value="Acyl-CoA N-acyltransferases (Nat)"/>
    <property type="match status" value="1"/>
</dbReference>
<reference evidence="2 3" key="1">
    <citation type="submission" date="2019-08" db="EMBL/GenBank/DDBJ databases">
        <title>Subclass B2 metallo-beta lactamase from Pseudomonas synxantha.</title>
        <authorList>
            <person name="Poirel L."/>
            <person name="Palmieri M."/>
            <person name="Masseron A."/>
            <person name="Perreten V."/>
            <person name="Nordman P."/>
        </authorList>
    </citation>
    <scope>NUCLEOTIDE SEQUENCE [LARGE SCALE GENOMIC DNA]</scope>
    <source>
        <strain evidence="2 3">MCP106</strain>
    </source>
</reference>
<keyword evidence="2" id="KW-0808">Transferase</keyword>
<dbReference type="InterPro" id="IPR016181">
    <property type="entry name" value="Acyl_CoA_acyltransferase"/>
</dbReference>
<protein>
    <submittedName>
        <fullName evidence="2">GNAT family N-acetyltransferase</fullName>
    </submittedName>
</protein>
<dbReference type="Proteomes" id="UP000324029">
    <property type="component" value="Unassembled WGS sequence"/>
</dbReference>
<organism evidence="2 3">
    <name type="scientific">Pseudomonas synxantha</name>
    <dbReference type="NCBI Taxonomy" id="47883"/>
    <lineage>
        <taxon>Bacteria</taxon>
        <taxon>Pseudomonadati</taxon>
        <taxon>Pseudomonadota</taxon>
        <taxon>Gammaproteobacteria</taxon>
        <taxon>Pseudomonadales</taxon>
        <taxon>Pseudomonadaceae</taxon>
        <taxon>Pseudomonas</taxon>
    </lineage>
</organism>
<dbReference type="RefSeq" id="WP_148853418.1">
    <property type="nucleotide sequence ID" value="NZ_VSRO01000006.1"/>
</dbReference>
<dbReference type="GO" id="GO:0016747">
    <property type="term" value="F:acyltransferase activity, transferring groups other than amino-acyl groups"/>
    <property type="evidence" value="ECO:0007669"/>
    <property type="project" value="InterPro"/>
</dbReference>
<dbReference type="AlphaFoldDB" id="A0A5D3G8U5"/>
<dbReference type="Pfam" id="PF13673">
    <property type="entry name" value="Acetyltransf_10"/>
    <property type="match status" value="1"/>
</dbReference>
<proteinExistence type="predicted"/>
<evidence type="ECO:0000259" key="1">
    <source>
        <dbReference type="Pfam" id="PF13673"/>
    </source>
</evidence>
<feature type="domain" description="N-acetyltransferase" evidence="1">
    <location>
        <begin position="90"/>
        <end position="173"/>
    </location>
</feature>
<comment type="caution">
    <text evidence="2">The sequence shown here is derived from an EMBL/GenBank/DDBJ whole genome shotgun (WGS) entry which is preliminary data.</text>
</comment>
<sequence>MEILHFTNGINPLVMEQSIELAVSEAPAMVGQHIHGDSPLLLLAETEVRILLGESLRMVGAGVVQQMDGQICELKVGIVAAIDGEAEKPRLAGFIQYKPRLMTTGVASIGYAAVAKEHRNKGVFTQMLNELKSQYSVLTLDCPLELVPMYERLGFQADNAQGAHVGMSSGPMTGKNWMHDQEYLDEQPSYKRAKEEIRTLLGKRTRDAYAKREADTQKRIDEIHAMLAARGVKP</sequence>
<dbReference type="CDD" id="cd04301">
    <property type="entry name" value="NAT_SF"/>
    <property type="match status" value="1"/>
</dbReference>
<evidence type="ECO:0000313" key="2">
    <source>
        <dbReference type="EMBL" id="TYK57387.1"/>
    </source>
</evidence>
<evidence type="ECO:0000313" key="3">
    <source>
        <dbReference type="Proteomes" id="UP000324029"/>
    </source>
</evidence>
<dbReference type="EMBL" id="VSRO01000006">
    <property type="protein sequence ID" value="TYK57387.1"/>
    <property type="molecule type" value="Genomic_DNA"/>
</dbReference>
<name>A0A5D3G8U5_9PSED</name>
<reference evidence="2 3" key="2">
    <citation type="submission" date="2019-08" db="EMBL/GenBank/DDBJ databases">
        <authorList>
            <person name="Brilhante M."/>
            <person name="Perreten V."/>
        </authorList>
    </citation>
    <scope>NUCLEOTIDE SEQUENCE [LARGE SCALE GENOMIC DNA]</scope>
    <source>
        <strain evidence="2 3">MCP106</strain>
    </source>
</reference>
<accession>A0A5D3G8U5</accession>
<dbReference type="Gene3D" id="3.40.630.30">
    <property type="match status" value="1"/>
</dbReference>
<gene>
    <name evidence="2" type="ORF">FXO26_12795</name>
</gene>
<dbReference type="InterPro" id="IPR000182">
    <property type="entry name" value="GNAT_dom"/>
</dbReference>